<feature type="non-terminal residue" evidence="4">
    <location>
        <position position="1"/>
    </location>
</feature>
<dbReference type="AlphaFoldDB" id="A0A0G0EAG4"/>
<dbReference type="Proteomes" id="UP000034923">
    <property type="component" value="Unassembled WGS sequence"/>
</dbReference>
<comment type="caution">
    <text evidence="4">The sequence shown here is derived from an EMBL/GenBank/DDBJ whole genome shotgun (WGS) entry which is preliminary data.</text>
</comment>
<dbReference type="Pfam" id="PF00041">
    <property type="entry name" value="fn3"/>
    <property type="match status" value="1"/>
</dbReference>
<dbReference type="PANTHER" id="PTHR13817">
    <property type="entry name" value="TITIN"/>
    <property type="match status" value="1"/>
</dbReference>
<feature type="region of interest" description="Disordered" evidence="2">
    <location>
        <begin position="107"/>
        <end position="126"/>
    </location>
</feature>
<dbReference type="InterPro" id="IPR036116">
    <property type="entry name" value="FN3_sf"/>
</dbReference>
<dbReference type="PANTHER" id="PTHR13817:SF73">
    <property type="entry name" value="FIBRONECTIN TYPE-III DOMAIN-CONTAINING PROTEIN"/>
    <property type="match status" value="1"/>
</dbReference>
<dbReference type="SMART" id="SM00060">
    <property type="entry name" value="FN3"/>
    <property type="match status" value="3"/>
</dbReference>
<dbReference type="EMBL" id="LBQE01000011">
    <property type="protein sequence ID" value="KKP72270.1"/>
    <property type="molecule type" value="Genomic_DNA"/>
</dbReference>
<dbReference type="InterPro" id="IPR050964">
    <property type="entry name" value="Striated_Muscle_Regulatory"/>
</dbReference>
<name>A0A0G0EAG4_9BACT</name>
<dbReference type="InterPro" id="IPR013783">
    <property type="entry name" value="Ig-like_fold"/>
</dbReference>
<gene>
    <name evidence="4" type="ORF">UR70_C0011G0001</name>
</gene>
<feature type="domain" description="Fibronectin type-III" evidence="3">
    <location>
        <begin position="42"/>
        <end position="123"/>
    </location>
</feature>
<protein>
    <recommendedName>
        <fullName evidence="3">Fibronectin type-III domain-containing protein</fullName>
    </recommendedName>
</protein>
<evidence type="ECO:0000256" key="1">
    <source>
        <dbReference type="ARBA" id="ARBA00022737"/>
    </source>
</evidence>
<evidence type="ECO:0000259" key="3">
    <source>
        <dbReference type="PROSITE" id="PS50853"/>
    </source>
</evidence>
<keyword evidence="1" id="KW-0677">Repeat</keyword>
<dbReference type="SUPFAM" id="SSF49265">
    <property type="entry name" value="Fibronectin type III"/>
    <property type="match status" value="2"/>
</dbReference>
<reference evidence="4 5" key="1">
    <citation type="journal article" date="2015" name="Nature">
        <title>rRNA introns, odd ribosomes, and small enigmatic genomes across a large radiation of phyla.</title>
        <authorList>
            <person name="Brown C.T."/>
            <person name="Hug L.A."/>
            <person name="Thomas B.C."/>
            <person name="Sharon I."/>
            <person name="Castelle C.J."/>
            <person name="Singh A."/>
            <person name="Wilkins M.J."/>
            <person name="Williams K.H."/>
            <person name="Banfield J.F."/>
        </authorList>
    </citation>
    <scope>NUCLEOTIDE SEQUENCE [LARGE SCALE GENOMIC DNA]</scope>
</reference>
<dbReference type="CDD" id="cd00063">
    <property type="entry name" value="FN3"/>
    <property type="match status" value="1"/>
</dbReference>
<dbReference type="PATRIC" id="fig|1618740.3.peg.362"/>
<feature type="domain" description="Fibronectin type-III" evidence="3">
    <location>
        <begin position="222"/>
        <end position="311"/>
    </location>
</feature>
<proteinExistence type="predicted"/>
<organism evidence="4 5">
    <name type="scientific">Candidatus Nomurabacteria bacterium GW2011_GWB1_35_20</name>
    <dbReference type="NCBI Taxonomy" id="1618740"/>
    <lineage>
        <taxon>Bacteria</taxon>
        <taxon>Candidatus Nomuraibacteriota</taxon>
    </lineage>
</organism>
<evidence type="ECO:0000313" key="4">
    <source>
        <dbReference type="EMBL" id="KKP72270.1"/>
    </source>
</evidence>
<dbReference type="Gene3D" id="2.60.40.10">
    <property type="entry name" value="Immunoglobulins"/>
    <property type="match status" value="3"/>
</dbReference>
<evidence type="ECO:0000256" key="2">
    <source>
        <dbReference type="SAM" id="MobiDB-lite"/>
    </source>
</evidence>
<dbReference type="PROSITE" id="PS50853">
    <property type="entry name" value="FN3"/>
    <property type="match status" value="2"/>
</dbReference>
<dbReference type="InterPro" id="IPR003961">
    <property type="entry name" value="FN3_dom"/>
</dbReference>
<sequence length="461" mass="46921">TGTQSCGNGSLSGNIYTAGTGINGISEDCTVTAKFAVSPPPPPTGLTATPASQTQINLSWNASSGATSYDVYKDGVFLNNTTSTSYSSTGLSCNTSYSYTVKAKNAGGTSGSSNTASATSDQCTPGTPTIGTATAASQTSMTITWTRISPFTESGFRIFPSVGFGAGEAGAGATSGSISNLTCGTSYQFRVQAHVDTNGRRYYSGNSGNTAVVSTDPCTPAAPSNFTATPASQTQINLAWRDNSTNESGFLVYLDALGDPTTADANTTSHQVGVSCNSGPWTFRVQAYACGNSRCYYSSWSNNASATSDPCTSAPTVTTTTPVTSITQTTATGGGNIISNGGATVTVSGCVWSTTLNPTTANSKTTNGWAIGGPWPCYMTGLTASTLYHVRAYATNSVGTSYGSDVSFTTAAIPAPTVTISASPTSVAYNGSSTLTWSSTNATSCTASELKQLPALNRQVI</sequence>
<accession>A0A0G0EAG4</accession>
<evidence type="ECO:0000313" key="5">
    <source>
        <dbReference type="Proteomes" id="UP000034923"/>
    </source>
</evidence>